<dbReference type="Gene3D" id="3.90.226.10">
    <property type="entry name" value="2-enoyl-CoA Hydratase, Chain A, domain 1"/>
    <property type="match status" value="1"/>
</dbReference>
<dbReference type="PANTHER" id="PTHR43802:SF1">
    <property type="entry name" value="IP11341P-RELATED"/>
    <property type="match status" value="1"/>
</dbReference>
<dbReference type="RefSeq" id="WP_176865940.1">
    <property type="nucleotide sequence ID" value="NZ_JABXWT010000008.1"/>
</dbReference>
<dbReference type="PANTHER" id="PTHR43802">
    <property type="entry name" value="ENOYL-COA HYDRATASE"/>
    <property type="match status" value="1"/>
</dbReference>
<dbReference type="Pfam" id="PF00378">
    <property type="entry name" value="ECH_1"/>
    <property type="match status" value="1"/>
</dbReference>
<accession>A0ABX2PS34</accession>
<organism evidence="2 3">
    <name type="scientific">Ruegeria haliotis</name>
    <dbReference type="NCBI Taxonomy" id="2747601"/>
    <lineage>
        <taxon>Bacteria</taxon>
        <taxon>Pseudomonadati</taxon>
        <taxon>Pseudomonadota</taxon>
        <taxon>Alphaproteobacteria</taxon>
        <taxon>Rhodobacterales</taxon>
        <taxon>Roseobacteraceae</taxon>
        <taxon>Ruegeria</taxon>
    </lineage>
</organism>
<keyword evidence="3" id="KW-1185">Reference proteome</keyword>
<evidence type="ECO:0000313" key="3">
    <source>
        <dbReference type="Proteomes" id="UP000630805"/>
    </source>
</evidence>
<comment type="caution">
    <text evidence="2">The sequence shown here is derived from an EMBL/GenBank/DDBJ whole genome shotgun (WGS) entry which is preliminary data.</text>
</comment>
<comment type="similarity">
    <text evidence="1">Belongs to the enoyl-CoA hydratase/isomerase family.</text>
</comment>
<protein>
    <submittedName>
        <fullName evidence="2">Enoyl-CoA hydratase/isomerase family protein</fullName>
    </submittedName>
</protein>
<evidence type="ECO:0000313" key="2">
    <source>
        <dbReference type="EMBL" id="NVO56978.1"/>
    </source>
</evidence>
<name>A0ABX2PS34_9RHOB</name>
<reference evidence="2 3" key="1">
    <citation type="submission" date="2020-06" db="EMBL/GenBank/DDBJ databases">
        <authorList>
            <person name="Cao W.R."/>
        </authorList>
    </citation>
    <scope>NUCLEOTIDE SEQUENCE [LARGE SCALE GENOMIC DNA]</scope>
    <source>
        <strain evidence="2 3">B1Z28</strain>
    </source>
</reference>
<proteinExistence type="inferred from homology"/>
<dbReference type="CDD" id="cd06558">
    <property type="entry name" value="crotonase-like"/>
    <property type="match status" value="1"/>
</dbReference>
<gene>
    <name evidence="2" type="ORF">HW561_14375</name>
</gene>
<dbReference type="InterPro" id="IPR029045">
    <property type="entry name" value="ClpP/crotonase-like_dom_sf"/>
</dbReference>
<dbReference type="InterPro" id="IPR001753">
    <property type="entry name" value="Enoyl-CoA_hydra/iso"/>
</dbReference>
<dbReference type="SUPFAM" id="SSF52096">
    <property type="entry name" value="ClpP/crotonase"/>
    <property type="match status" value="1"/>
</dbReference>
<dbReference type="EMBL" id="JABXWT010000008">
    <property type="protein sequence ID" value="NVO56978.1"/>
    <property type="molecule type" value="Genomic_DNA"/>
</dbReference>
<sequence length="274" mass="30336">MSEPCFETLDISVERGVCLITLSRPEKLNAMNHQMIKDLRQVQLWVEEAPEVKAILLSGAGRSFCVGFDLQEADAATDIPGVKENRKILEEDFAMLMGFWNCSKPTISAVFGHCLAGGMELGLSCDLTIAGENTRFGEPELRFGVGIGCMLMPWLTGPKQAKEIYFLGDDRISAADALSMGLINRVVPDGQVLDSAMAMAQKLAVIDEDAMRMTKMAMNRSYEIMGMRDAMQVALDIDVEIASLDTPDRRKFREISVQEGLKAALAWRNSRFDQ</sequence>
<dbReference type="Proteomes" id="UP000630805">
    <property type="component" value="Unassembled WGS sequence"/>
</dbReference>
<evidence type="ECO:0000256" key="1">
    <source>
        <dbReference type="ARBA" id="ARBA00005254"/>
    </source>
</evidence>